<dbReference type="InterPro" id="IPR000674">
    <property type="entry name" value="Ald_Oxase/Xan_DH_a/b"/>
</dbReference>
<dbReference type="InterPro" id="IPR008274">
    <property type="entry name" value="AldOxase/xan_DH_MoCoBD1"/>
</dbReference>
<name>A0A1G6D8F2_9HYPH</name>
<dbReference type="OrthoDB" id="9758509at2"/>
<dbReference type="Gene3D" id="3.30.365.10">
    <property type="entry name" value="Aldehyde oxidase/xanthine dehydrogenase, molybdopterin binding domain"/>
    <property type="match status" value="4"/>
</dbReference>
<evidence type="ECO:0000256" key="1">
    <source>
        <dbReference type="ARBA" id="ARBA00022505"/>
    </source>
</evidence>
<dbReference type="Pfam" id="PF01315">
    <property type="entry name" value="Ald_Xan_dh_C"/>
    <property type="match status" value="1"/>
</dbReference>
<keyword evidence="2" id="KW-0560">Oxidoreductase</keyword>
<dbReference type="GO" id="GO:0016491">
    <property type="term" value="F:oxidoreductase activity"/>
    <property type="evidence" value="ECO:0007669"/>
    <property type="project" value="UniProtKB-KW"/>
</dbReference>
<dbReference type="Gene3D" id="3.90.1170.50">
    <property type="entry name" value="Aldehyde oxidase/xanthine dehydrogenase, a/b hammerhead"/>
    <property type="match status" value="1"/>
</dbReference>
<dbReference type="Pfam" id="PF20256">
    <property type="entry name" value="MoCoBD_2"/>
    <property type="match status" value="1"/>
</dbReference>
<evidence type="ECO:0000313" key="5">
    <source>
        <dbReference type="Proteomes" id="UP000199071"/>
    </source>
</evidence>
<feature type="domain" description="Aldehyde oxidase/xanthine dehydrogenase a/b hammerhead" evidence="3">
    <location>
        <begin position="25"/>
        <end position="143"/>
    </location>
</feature>
<dbReference type="SUPFAM" id="SSF54665">
    <property type="entry name" value="CO dehydrogenase molybdoprotein N-domain-like"/>
    <property type="match status" value="1"/>
</dbReference>
<sequence length="770" mass="82674">MNIAAPPKYGMGARAKRTEDKALVTGHGHFTDDYTPEGTLQAYVLRSAMAHAKIKVGDLAAARAMTGVKLILTHDDLDGINGLPCKGKIRQVDGTHPWMPEHPLLCGDVVRHVGDPILFIVADTVEQAKMASESVEIDYDPLPAVADLRRAVEDDAPLVWPEHGTNVAFTCSRGAKGATDAAFLRAAKVTRMEIVNNRLVSNYMETRGIVAEYDGANDRYTLTMGTQGGHGMRDRIAKDILGIPASKVRVITPDVGGGFGTKSFVYQEYPLAAIAAKKLGTPVKWIGDRSEHFLIDSHGRDNFAVAEMAMDENGKFLAMRVDLLAGMGAYLSQFGPFIPEGGLTMLTGLYDIPHLYALCRGVYTHTVTVDAYRGAGRPEAAYLVERLVDQCGRETGLGPVEIRRRNFIQPEALPYETQGGRIYDSGEFDGHLEQALTVSDYKGFEERAAASKANGKLRGFGIGTYVEACAFPGSEEATVRLEQDGTVTLLIGTQTNGQGHATAYSQFIVGHLGLDYDKVKVIQGDTDQVPNGDGTGGSRSIPLGAVSVHNAAVKLARQVKTLASEQLEAAVDDLELVDGMVQVAGTNRGVSLADVAKSAKDPQALTAFDNDFEQPEPTYPNGTHIAEIEVDPETGVTEIVGYWIVDDFGATVNPMLLEGQVHGGIVQGLGQALYENVVYDDDGQLLSASFLDYTMPRAAHMPNFVFETRNVPSKTNAFGIKGAGEAGSIGSCPAVMNAMVDALNRGYGITHIDMPATPERVWTAIQNAKA</sequence>
<reference evidence="4 5" key="1">
    <citation type="submission" date="2016-10" db="EMBL/GenBank/DDBJ databases">
        <authorList>
            <person name="de Groot N.N."/>
        </authorList>
    </citation>
    <scope>NUCLEOTIDE SEQUENCE [LARGE SCALE GENOMIC DNA]</scope>
    <source>
        <strain evidence="4 5">ATCC 35022</strain>
    </source>
</reference>
<dbReference type="PANTHER" id="PTHR11908:SF132">
    <property type="entry name" value="ALDEHYDE OXIDASE 1-RELATED"/>
    <property type="match status" value="1"/>
</dbReference>
<gene>
    <name evidence="4" type="ORF">SAMN02982931_03123</name>
</gene>
<dbReference type="PANTHER" id="PTHR11908">
    <property type="entry name" value="XANTHINE DEHYDROGENASE"/>
    <property type="match status" value="1"/>
</dbReference>
<dbReference type="STRING" id="665467.SAMN02982931_03123"/>
<dbReference type="SMART" id="SM01008">
    <property type="entry name" value="Ald_Xan_dh_C"/>
    <property type="match status" value="1"/>
</dbReference>
<dbReference type="EMBL" id="FMXQ01000006">
    <property type="protein sequence ID" value="SDB41165.1"/>
    <property type="molecule type" value="Genomic_DNA"/>
</dbReference>
<dbReference type="GO" id="GO:0005506">
    <property type="term" value="F:iron ion binding"/>
    <property type="evidence" value="ECO:0007669"/>
    <property type="project" value="InterPro"/>
</dbReference>
<dbReference type="InterPro" id="IPR016208">
    <property type="entry name" value="Ald_Oxase/xanthine_DH-like"/>
</dbReference>
<keyword evidence="5" id="KW-1185">Reference proteome</keyword>
<dbReference type="RefSeq" id="WP_090877573.1">
    <property type="nucleotide sequence ID" value="NZ_FMXQ01000006.1"/>
</dbReference>
<dbReference type="InterPro" id="IPR037165">
    <property type="entry name" value="AldOxase/xan_DH_Mopterin-bd_sf"/>
</dbReference>
<evidence type="ECO:0000313" key="4">
    <source>
        <dbReference type="EMBL" id="SDB41165.1"/>
    </source>
</evidence>
<dbReference type="InterPro" id="IPR046867">
    <property type="entry name" value="AldOxase/xan_DH_MoCoBD2"/>
</dbReference>
<protein>
    <submittedName>
        <fullName evidence="4">Xanthine dehydrogenase, molybdenum binding subunit apoprotein</fullName>
    </submittedName>
</protein>
<dbReference type="Proteomes" id="UP000199071">
    <property type="component" value="Unassembled WGS sequence"/>
</dbReference>
<proteinExistence type="predicted"/>
<dbReference type="Pfam" id="PF02738">
    <property type="entry name" value="MoCoBD_1"/>
    <property type="match status" value="1"/>
</dbReference>
<evidence type="ECO:0000256" key="2">
    <source>
        <dbReference type="ARBA" id="ARBA00023002"/>
    </source>
</evidence>
<dbReference type="SUPFAM" id="SSF56003">
    <property type="entry name" value="Molybdenum cofactor-binding domain"/>
    <property type="match status" value="1"/>
</dbReference>
<dbReference type="InterPro" id="IPR036856">
    <property type="entry name" value="Ald_Oxase/Xan_DH_a/b_sf"/>
</dbReference>
<dbReference type="AlphaFoldDB" id="A0A1G6D8F2"/>
<keyword evidence="1" id="KW-0500">Molybdenum</keyword>
<organism evidence="4 5">
    <name type="scientific">Bauldia litoralis</name>
    <dbReference type="NCBI Taxonomy" id="665467"/>
    <lineage>
        <taxon>Bacteria</taxon>
        <taxon>Pseudomonadati</taxon>
        <taxon>Pseudomonadota</taxon>
        <taxon>Alphaproteobacteria</taxon>
        <taxon>Hyphomicrobiales</taxon>
        <taxon>Kaistiaceae</taxon>
        <taxon>Bauldia</taxon>
    </lineage>
</organism>
<evidence type="ECO:0000259" key="3">
    <source>
        <dbReference type="SMART" id="SM01008"/>
    </source>
</evidence>
<accession>A0A1G6D8F2</accession>